<keyword evidence="1" id="KW-0808">Transferase</keyword>
<dbReference type="SUPFAM" id="SSF56112">
    <property type="entry name" value="Protein kinase-like (PK-like)"/>
    <property type="match status" value="1"/>
</dbReference>
<dbReference type="GO" id="GO:0005524">
    <property type="term" value="F:ATP binding"/>
    <property type="evidence" value="ECO:0007669"/>
    <property type="project" value="UniProtKB-KW"/>
</dbReference>
<evidence type="ECO:0000313" key="8">
    <source>
        <dbReference type="Proteomes" id="UP000236723"/>
    </source>
</evidence>
<keyword evidence="4" id="KW-0067">ATP-binding</keyword>
<dbReference type="InterPro" id="IPR011009">
    <property type="entry name" value="Kinase-like_dom_sf"/>
</dbReference>
<sequence>MREVEPLRLGDPRLLGAFRLTGRLGAGERGVVYLGETPSGAAVVIRAMLPGPPAGEAGTGVRQAVTVRRAAVREVAAARQVASSWTARVLAADVDADVPYIVSEYVAGPSLAQVVERHGPRIGSALHLLAAGTIQGLAAVHRAGLVHGDFRPAAVVLGADGPRVVDFAVHGLMGDEETAGRPAFQAPEQLSGGDATAAADVFAWAATMVFASCGRPPFGLDADPATATRVLRQQPDLGMLAGRLQEIALRCLAKDPRQRPSSADIAGWLQRAEQPLQAAPPRRPGTPRRGTPEMTPVAGPAAATGTPGTTEAAGTTEAGRPHEPSAVRPAPPMPPTAADSAPTVPGPATDPIPGTAGAVTDPALPALGAVTGSALEVFGPVTGSASMAPGAVTGSVPMVPGPATRPASAGPEPVTGSASGLPGAVTGSASAFPGTVTDPASPVPGAVADPALGVAGSVTGSASMVPGAVADSALLAPRAVADVAQGAKAHDTSGIEVRIRGRAVGRRRAGGGAARRRAARSNSLIAGIAAGSAAVGLAIFVWTSGIADFALGRSSVQPVGDPVGRVQVPRTGPAVEVATAGGYRYRLAAVGRGVDQATAPATQSSTSPGTLYVHADYVLRNPLDRPVLLDLYTVDLFVKRDLLPERSRGLCMWHNGVPEDMCTPPAKPQVMSRLSGDPPTGGTGGDRYMAPGASYVVRVTVDVPLADDPGPGDLRLYVWKQTYMTDTLVKEVPFPR</sequence>
<feature type="compositionally biased region" description="Low complexity" evidence="5">
    <location>
        <begin position="298"/>
        <end position="318"/>
    </location>
</feature>
<evidence type="ECO:0000256" key="3">
    <source>
        <dbReference type="ARBA" id="ARBA00022777"/>
    </source>
</evidence>
<keyword evidence="3 7" id="KW-0418">Kinase</keyword>
<evidence type="ECO:0000259" key="6">
    <source>
        <dbReference type="PROSITE" id="PS50011"/>
    </source>
</evidence>
<reference evidence="8" key="1">
    <citation type="submission" date="2016-10" db="EMBL/GenBank/DDBJ databases">
        <authorList>
            <person name="Varghese N."/>
            <person name="Submissions S."/>
        </authorList>
    </citation>
    <scope>NUCLEOTIDE SEQUENCE [LARGE SCALE GENOMIC DNA]</scope>
    <source>
        <strain evidence="8">DSM 43163</strain>
    </source>
</reference>
<evidence type="ECO:0000256" key="5">
    <source>
        <dbReference type="SAM" id="MobiDB-lite"/>
    </source>
</evidence>
<dbReference type="Gene3D" id="3.30.200.20">
    <property type="entry name" value="Phosphorylase Kinase, domain 1"/>
    <property type="match status" value="1"/>
</dbReference>
<accession>A0A1H6DKV9</accession>
<dbReference type="EMBL" id="FNVO01000018">
    <property type="protein sequence ID" value="SEG85473.1"/>
    <property type="molecule type" value="Genomic_DNA"/>
</dbReference>
<evidence type="ECO:0000256" key="2">
    <source>
        <dbReference type="ARBA" id="ARBA00022741"/>
    </source>
</evidence>
<dbReference type="AlphaFoldDB" id="A0A1H6DKV9"/>
<feature type="domain" description="Protein kinase" evidence="6">
    <location>
        <begin position="18"/>
        <end position="269"/>
    </location>
</feature>
<dbReference type="PANTHER" id="PTHR43289:SF34">
    <property type="entry name" value="SERINE_THREONINE-PROTEIN KINASE YBDM-RELATED"/>
    <property type="match status" value="1"/>
</dbReference>
<organism evidence="7 8">
    <name type="scientific">Thermomonospora echinospora</name>
    <dbReference type="NCBI Taxonomy" id="1992"/>
    <lineage>
        <taxon>Bacteria</taxon>
        <taxon>Bacillati</taxon>
        <taxon>Actinomycetota</taxon>
        <taxon>Actinomycetes</taxon>
        <taxon>Streptosporangiales</taxon>
        <taxon>Thermomonosporaceae</taxon>
        <taxon>Thermomonospora</taxon>
    </lineage>
</organism>
<keyword evidence="7" id="KW-0723">Serine/threonine-protein kinase</keyword>
<dbReference type="RefSeq" id="WP_160147136.1">
    <property type="nucleotide sequence ID" value="NZ_FNVO01000018.1"/>
</dbReference>
<dbReference type="Proteomes" id="UP000236723">
    <property type="component" value="Unassembled WGS sequence"/>
</dbReference>
<dbReference type="GO" id="GO:0004674">
    <property type="term" value="F:protein serine/threonine kinase activity"/>
    <property type="evidence" value="ECO:0007669"/>
    <property type="project" value="UniProtKB-KW"/>
</dbReference>
<protein>
    <submittedName>
        <fullName evidence="7">Serine/threonine protein kinase</fullName>
    </submittedName>
</protein>
<dbReference type="PROSITE" id="PS50011">
    <property type="entry name" value="PROTEIN_KINASE_DOM"/>
    <property type="match status" value="1"/>
</dbReference>
<evidence type="ECO:0000313" key="7">
    <source>
        <dbReference type="EMBL" id="SEG85473.1"/>
    </source>
</evidence>
<evidence type="ECO:0000256" key="4">
    <source>
        <dbReference type="ARBA" id="ARBA00022840"/>
    </source>
</evidence>
<dbReference type="PANTHER" id="PTHR43289">
    <property type="entry name" value="MITOGEN-ACTIVATED PROTEIN KINASE KINASE KINASE 20-RELATED"/>
    <property type="match status" value="1"/>
</dbReference>
<dbReference type="Pfam" id="PF00069">
    <property type="entry name" value="Pkinase"/>
    <property type="match status" value="1"/>
</dbReference>
<feature type="region of interest" description="Disordered" evidence="5">
    <location>
        <begin position="271"/>
        <end position="357"/>
    </location>
</feature>
<evidence type="ECO:0000256" key="1">
    <source>
        <dbReference type="ARBA" id="ARBA00022679"/>
    </source>
</evidence>
<gene>
    <name evidence="7" type="ORF">SAMN04489712_11812</name>
</gene>
<dbReference type="Gene3D" id="1.10.510.10">
    <property type="entry name" value="Transferase(Phosphotransferase) domain 1"/>
    <property type="match status" value="1"/>
</dbReference>
<dbReference type="OrthoDB" id="3456415at2"/>
<feature type="region of interest" description="Disordered" evidence="5">
    <location>
        <begin position="402"/>
        <end position="426"/>
    </location>
</feature>
<keyword evidence="8" id="KW-1185">Reference proteome</keyword>
<dbReference type="InterPro" id="IPR000719">
    <property type="entry name" value="Prot_kinase_dom"/>
</dbReference>
<name>A0A1H6DKV9_9ACTN</name>
<keyword evidence="2" id="KW-0547">Nucleotide-binding</keyword>
<proteinExistence type="predicted"/>